<sequence>MCWLIVKQLEGKTVTCHESFESIDEKNKTIRYKLFGEDISKQFKVFRLIFQAIDKNEHGCTAAIKWTVEYERVSKDVHPPFGYMEYFNKVVEDIDGYLVKEEENANKK</sequence>
<dbReference type="InterPro" id="IPR000916">
    <property type="entry name" value="Bet_v_I/MLP"/>
</dbReference>
<dbReference type="GO" id="GO:0006952">
    <property type="term" value="P:defense response"/>
    <property type="evidence" value="ECO:0007669"/>
    <property type="project" value="InterPro"/>
</dbReference>
<dbReference type="Gene3D" id="3.30.530.20">
    <property type="match status" value="1"/>
</dbReference>
<evidence type="ECO:0000256" key="1">
    <source>
        <dbReference type="ARBA" id="ARBA00038242"/>
    </source>
</evidence>
<gene>
    <name evidence="3" type="ORF">VNO78_24337</name>
</gene>
<dbReference type="AlphaFoldDB" id="A0AAN9XEQ1"/>
<name>A0AAN9XEQ1_PSOTE</name>
<reference evidence="3 4" key="1">
    <citation type="submission" date="2024-01" db="EMBL/GenBank/DDBJ databases">
        <title>The genomes of 5 underutilized Papilionoideae crops provide insights into root nodulation and disease resistanc.</title>
        <authorList>
            <person name="Jiang F."/>
        </authorList>
    </citation>
    <scope>NUCLEOTIDE SEQUENCE [LARGE SCALE GENOMIC DNA]</scope>
    <source>
        <strain evidence="3">DUOXIRENSHENG_FW03</strain>
        <tissue evidence="3">Leaves</tissue>
    </source>
</reference>
<keyword evidence="4" id="KW-1185">Reference proteome</keyword>
<comment type="similarity">
    <text evidence="1">Belongs to the MLP family.</text>
</comment>
<organism evidence="3 4">
    <name type="scientific">Psophocarpus tetragonolobus</name>
    <name type="common">Winged bean</name>
    <name type="synonym">Dolichos tetragonolobus</name>
    <dbReference type="NCBI Taxonomy" id="3891"/>
    <lineage>
        <taxon>Eukaryota</taxon>
        <taxon>Viridiplantae</taxon>
        <taxon>Streptophyta</taxon>
        <taxon>Embryophyta</taxon>
        <taxon>Tracheophyta</taxon>
        <taxon>Spermatophyta</taxon>
        <taxon>Magnoliopsida</taxon>
        <taxon>eudicotyledons</taxon>
        <taxon>Gunneridae</taxon>
        <taxon>Pentapetalae</taxon>
        <taxon>rosids</taxon>
        <taxon>fabids</taxon>
        <taxon>Fabales</taxon>
        <taxon>Fabaceae</taxon>
        <taxon>Papilionoideae</taxon>
        <taxon>50 kb inversion clade</taxon>
        <taxon>NPAAA clade</taxon>
        <taxon>indigoferoid/millettioid clade</taxon>
        <taxon>Phaseoleae</taxon>
        <taxon>Psophocarpus</taxon>
    </lineage>
</organism>
<feature type="domain" description="Bet v I/Major latex protein" evidence="2">
    <location>
        <begin position="8"/>
        <end position="101"/>
    </location>
</feature>
<dbReference type="Proteomes" id="UP001386955">
    <property type="component" value="Unassembled WGS sequence"/>
</dbReference>
<comment type="caution">
    <text evidence="3">The sequence shown here is derived from an EMBL/GenBank/DDBJ whole genome shotgun (WGS) entry which is preliminary data.</text>
</comment>
<dbReference type="InterPro" id="IPR052006">
    <property type="entry name" value="MLP-like"/>
</dbReference>
<evidence type="ECO:0000313" key="4">
    <source>
        <dbReference type="Proteomes" id="UP001386955"/>
    </source>
</evidence>
<proteinExistence type="inferred from homology"/>
<dbReference type="EMBL" id="JAYMYS010000006">
    <property type="protein sequence ID" value="KAK7389371.1"/>
    <property type="molecule type" value="Genomic_DNA"/>
</dbReference>
<evidence type="ECO:0000259" key="2">
    <source>
        <dbReference type="SMART" id="SM01037"/>
    </source>
</evidence>
<dbReference type="Pfam" id="PF00407">
    <property type="entry name" value="Bet_v_1"/>
    <property type="match status" value="1"/>
</dbReference>
<dbReference type="SUPFAM" id="SSF55961">
    <property type="entry name" value="Bet v1-like"/>
    <property type="match status" value="1"/>
</dbReference>
<dbReference type="PANTHER" id="PTHR31338:SF16">
    <property type="entry name" value="POLYKETIDE CYCLASE_DEHYDRASE AND LIPID TRANSPORT SUPERFAMILY PROTEIN"/>
    <property type="match status" value="1"/>
</dbReference>
<evidence type="ECO:0000313" key="3">
    <source>
        <dbReference type="EMBL" id="KAK7389371.1"/>
    </source>
</evidence>
<dbReference type="PANTHER" id="PTHR31338">
    <property type="entry name" value="POLYKETIDE CYCLASE/DEHYDRASE AND LIPID TRANSPORT SUPERFAMILY PROTEIN"/>
    <property type="match status" value="1"/>
</dbReference>
<dbReference type="SMART" id="SM01037">
    <property type="entry name" value="Bet_v_1"/>
    <property type="match status" value="1"/>
</dbReference>
<protein>
    <recommendedName>
        <fullName evidence="2">Bet v I/Major latex protein domain-containing protein</fullName>
    </recommendedName>
</protein>
<accession>A0AAN9XEQ1</accession>
<dbReference type="InterPro" id="IPR023393">
    <property type="entry name" value="START-like_dom_sf"/>
</dbReference>